<reference evidence="2" key="1">
    <citation type="submission" date="2021-06" db="EMBL/GenBank/DDBJ databases">
        <authorList>
            <person name="Kallberg Y."/>
            <person name="Tangrot J."/>
            <person name="Rosling A."/>
        </authorList>
    </citation>
    <scope>NUCLEOTIDE SEQUENCE</scope>
    <source>
        <strain evidence="2">MA453B</strain>
    </source>
</reference>
<sequence length="230" mass="27346">MLLLQNPLLDMYILLISNKSLATLSYKPQINDTFESHIEFVDKVKNYTRNCGFTIRLRKSKYYKKSENKESEKTIRKRTLLYSRASFAELKEYNSNNEKTSKKERNRVSQCCSCFFYIRASLNNLNNLWQIINMNLTHNHLMVEENHRFFMSNERNIPDDIKQRIELLCQASVDVPTIHAILKEKGSGLEKRELDAEEFVKILNQFKYDDAEFSYYVDINEDTKRLERAI</sequence>
<evidence type="ECO:0000259" key="1">
    <source>
        <dbReference type="Pfam" id="PF03101"/>
    </source>
</evidence>
<dbReference type="Pfam" id="PF03101">
    <property type="entry name" value="FAR1"/>
    <property type="match status" value="1"/>
</dbReference>
<feature type="domain" description="FAR1" evidence="1">
    <location>
        <begin position="45"/>
        <end position="142"/>
    </location>
</feature>
<evidence type="ECO:0000313" key="3">
    <source>
        <dbReference type="Proteomes" id="UP000789405"/>
    </source>
</evidence>
<dbReference type="AlphaFoldDB" id="A0A9N9IY72"/>
<dbReference type="Proteomes" id="UP000789405">
    <property type="component" value="Unassembled WGS sequence"/>
</dbReference>
<protein>
    <submittedName>
        <fullName evidence="2">1593_t:CDS:1</fullName>
    </submittedName>
</protein>
<keyword evidence="3" id="KW-1185">Reference proteome</keyword>
<dbReference type="InterPro" id="IPR031052">
    <property type="entry name" value="FHY3/FAR1"/>
</dbReference>
<proteinExistence type="predicted"/>
<accession>A0A9N9IY72</accession>
<gene>
    <name evidence="2" type="ORF">DERYTH_LOCUS17336</name>
</gene>
<dbReference type="GO" id="GO:0006355">
    <property type="term" value="P:regulation of DNA-templated transcription"/>
    <property type="evidence" value="ECO:0007669"/>
    <property type="project" value="InterPro"/>
</dbReference>
<organism evidence="2 3">
    <name type="scientific">Dentiscutata erythropus</name>
    <dbReference type="NCBI Taxonomy" id="1348616"/>
    <lineage>
        <taxon>Eukaryota</taxon>
        <taxon>Fungi</taxon>
        <taxon>Fungi incertae sedis</taxon>
        <taxon>Mucoromycota</taxon>
        <taxon>Glomeromycotina</taxon>
        <taxon>Glomeromycetes</taxon>
        <taxon>Diversisporales</taxon>
        <taxon>Gigasporaceae</taxon>
        <taxon>Dentiscutata</taxon>
    </lineage>
</organism>
<comment type="caution">
    <text evidence="2">The sequence shown here is derived from an EMBL/GenBank/DDBJ whole genome shotgun (WGS) entry which is preliminary data.</text>
</comment>
<dbReference type="OrthoDB" id="680064at2759"/>
<dbReference type="PANTHER" id="PTHR31669:SF251">
    <property type="entry name" value="PROTEIN FAR1-RELATED SEQUENCE"/>
    <property type="match status" value="1"/>
</dbReference>
<dbReference type="EMBL" id="CAJVPY010016227">
    <property type="protein sequence ID" value="CAG8756017.1"/>
    <property type="molecule type" value="Genomic_DNA"/>
</dbReference>
<dbReference type="InterPro" id="IPR004330">
    <property type="entry name" value="FAR1_DNA_bnd_dom"/>
</dbReference>
<name>A0A9N9IY72_9GLOM</name>
<dbReference type="PANTHER" id="PTHR31669">
    <property type="entry name" value="PROTEIN FAR1-RELATED SEQUENCE 10-RELATED"/>
    <property type="match status" value="1"/>
</dbReference>
<evidence type="ECO:0000313" key="2">
    <source>
        <dbReference type="EMBL" id="CAG8756017.1"/>
    </source>
</evidence>